<gene>
    <name evidence="3" type="ORF">LOM8899_00147</name>
</gene>
<dbReference type="HAMAP" id="MF_00048">
    <property type="entry name" value="UPF0102"/>
    <property type="match status" value="1"/>
</dbReference>
<dbReference type="Proteomes" id="UP000201613">
    <property type="component" value="Unassembled WGS sequence"/>
</dbReference>
<dbReference type="InterPro" id="IPR011335">
    <property type="entry name" value="Restrct_endonuc-II-like"/>
</dbReference>
<dbReference type="OrthoDB" id="9812968at2"/>
<organism evidence="3 4">
    <name type="scientific">Flavimaricola marinus</name>
    <dbReference type="NCBI Taxonomy" id="1819565"/>
    <lineage>
        <taxon>Bacteria</taxon>
        <taxon>Pseudomonadati</taxon>
        <taxon>Pseudomonadota</taxon>
        <taxon>Alphaproteobacteria</taxon>
        <taxon>Rhodobacterales</taxon>
        <taxon>Paracoccaceae</taxon>
        <taxon>Flavimaricola</taxon>
    </lineage>
</organism>
<protein>
    <recommendedName>
        <fullName evidence="2">UPF0102 protein LOM8899_00147</fullName>
    </recommendedName>
</protein>
<sequence>MQAKHRGTTHHYAGLAAEDIVSRDYACRGGKVVHRRWRGSGGEIDLIARDGDQVIFIEVKKSRTFGQAAHRLSRRQMDRICSAATEFLGGEPRGQLTDIRFDLALVDGQGAVQIIENAFGEG</sequence>
<dbReference type="EMBL" id="FXZK01000001">
    <property type="protein sequence ID" value="SMY06026.1"/>
    <property type="molecule type" value="Genomic_DNA"/>
</dbReference>
<evidence type="ECO:0000313" key="3">
    <source>
        <dbReference type="EMBL" id="SMY06026.1"/>
    </source>
</evidence>
<dbReference type="RefSeq" id="WP_093990252.1">
    <property type="nucleotide sequence ID" value="NZ_FXZK01000001.1"/>
</dbReference>
<dbReference type="InterPro" id="IPR011856">
    <property type="entry name" value="tRNA_endonuc-like_dom_sf"/>
</dbReference>
<name>A0A238LAM9_9RHOB</name>
<comment type="similarity">
    <text evidence="1 2">Belongs to the UPF0102 family.</text>
</comment>
<proteinExistence type="inferred from homology"/>
<dbReference type="InterPro" id="IPR003509">
    <property type="entry name" value="UPF0102_YraN-like"/>
</dbReference>
<dbReference type="Gene3D" id="3.40.1350.10">
    <property type="match status" value="1"/>
</dbReference>
<dbReference type="SUPFAM" id="SSF52980">
    <property type="entry name" value="Restriction endonuclease-like"/>
    <property type="match status" value="1"/>
</dbReference>
<keyword evidence="4" id="KW-1185">Reference proteome</keyword>
<reference evidence="3 4" key="1">
    <citation type="submission" date="2017-05" db="EMBL/GenBank/DDBJ databases">
        <authorList>
            <person name="Song R."/>
            <person name="Chenine A.L."/>
            <person name="Ruprecht R.M."/>
        </authorList>
    </citation>
    <scope>NUCLEOTIDE SEQUENCE [LARGE SCALE GENOMIC DNA]</scope>
    <source>
        <strain evidence="3 4">CECT 8899</strain>
    </source>
</reference>
<evidence type="ECO:0000313" key="4">
    <source>
        <dbReference type="Proteomes" id="UP000201613"/>
    </source>
</evidence>
<evidence type="ECO:0000256" key="1">
    <source>
        <dbReference type="ARBA" id="ARBA00006738"/>
    </source>
</evidence>
<evidence type="ECO:0000256" key="2">
    <source>
        <dbReference type="HAMAP-Rule" id="MF_00048"/>
    </source>
</evidence>
<dbReference type="AlphaFoldDB" id="A0A238LAM9"/>
<dbReference type="PANTHER" id="PTHR34039:SF1">
    <property type="entry name" value="UPF0102 PROTEIN YRAN"/>
    <property type="match status" value="1"/>
</dbReference>
<accession>A0A238LAM9</accession>
<dbReference type="Pfam" id="PF02021">
    <property type="entry name" value="UPF0102"/>
    <property type="match status" value="1"/>
</dbReference>
<dbReference type="GO" id="GO:0003676">
    <property type="term" value="F:nucleic acid binding"/>
    <property type="evidence" value="ECO:0007669"/>
    <property type="project" value="InterPro"/>
</dbReference>
<dbReference type="PANTHER" id="PTHR34039">
    <property type="entry name" value="UPF0102 PROTEIN YRAN"/>
    <property type="match status" value="1"/>
</dbReference>